<dbReference type="Proteomes" id="UP000542342">
    <property type="component" value="Unassembled WGS sequence"/>
</dbReference>
<evidence type="ECO:0000259" key="6">
    <source>
        <dbReference type="PROSITE" id="PS51352"/>
    </source>
</evidence>
<keyword evidence="1 7" id="KW-0575">Peroxidase</keyword>
<dbReference type="PANTHER" id="PTHR43110">
    <property type="entry name" value="THIOL PEROXIDASE"/>
    <property type="match status" value="1"/>
</dbReference>
<dbReference type="EC" id="1.11.1.-" evidence="7"/>
<dbReference type="EMBL" id="JACEFB010000008">
    <property type="protein sequence ID" value="MBA2226815.1"/>
    <property type="molecule type" value="Genomic_DNA"/>
</dbReference>
<keyword evidence="5" id="KW-0676">Redox-active center</keyword>
<dbReference type="InterPro" id="IPR013740">
    <property type="entry name" value="Redoxin"/>
</dbReference>
<dbReference type="NCBIfam" id="NF001808">
    <property type="entry name" value="PRK00522.1"/>
    <property type="match status" value="1"/>
</dbReference>
<comment type="caution">
    <text evidence="7">The sequence shown here is derived from an EMBL/GenBank/DDBJ whole genome shotgun (WGS) entry which is preliminary data.</text>
</comment>
<evidence type="ECO:0000256" key="1">
    <source>
        <dbReference type="ARBA" id="ARBA00022559"/>
    </source>
</evidence>
<dbReference type="GO" id="GO:0008379">
    <property type="term" value="F:thioredoxin peroxidase activity"/>
    <property type="evidence" value="ECO:0007669"/>
    <property type="project" value="InterPro"/>
</dbReference>
<keyword evidence="3 7" id="KW-0560">Oxidoreductase</keyword>
<organism evidence="7 8">
    <name type="scientific">Thermogemmata fonticola</name>
    <dbReference type="NCBI Taxonomy" id="2755323"/>
    <lineage>
        <taxon>Bacteria</taxon>
        <taxon>Pseudomonadati</taxon>
        <taxon>Planctomycetota</taxon>
        <taxon>Planctomycetia</taxon>
        <taxon>Gemmatales</taxon>
        <taxon>Gemmataceae</taxon>
        <taxon>Thermogemmata</taxon>
    </lineage>
</organism>
<evidence type="ECO:0000313" key="8">
    <source>
        <dbReference type="Proteomes" id="UP000542342"/>
    </source>
</evidence>
<dbReference type="SUPFAM" id="SSF52833">
    <property type="entry name" value="Thioredoxin-like"/>
    <property type="match status" value="1"/>
</dbReference>
<keyword evidence="2" id="KW-0049">Antioxidant</keyword>
<evidence type="ECO:0000256" key="5">
    <source>
        <dbReference type="ARBA" id="ARBA00023284"/>
    </source>
</evidence>
<dbReference type="Pfam" id="PF08534">
    <property type="entry name" value="Redoxin"/>
    <property type="match status" value="1"/>
</dbReference>
<dbReference type="AlphaFoldDB" id="A0A7V8VF04"/>
<feature type="domain" description="Thioredoxin" evidence="6">
    <location>
        <begin position="19"/>
        <end position="171"/>
    </location>
</feature>
<dbReference type="PROSITE" id="PS01265">
    <property type="entry name" value="TPX"/>
    <property type="match status" value="1"/>
</dbReference>
<dbReference type="InterPro" id="IPR050455">
    <property type="entry name" value="Tpx_Peroxidase_subfamily"/>
</dbReference>
<name>A0A7V8VF04_9BACT</name>
<reference evidence="7 8" key="1">
    <citation type="submission" date="2020-07" db="EMBL/GenBank/DDBJ databases">
        <title>Thermogemmata thermophila gen. nov., sp. nov., a novel moderate thermophilic planctomycete from a Kamchatka hot spring.</title>
        <authorList>
            <person name="Elcheninov A.G."/>
            <person name="Podosokorskaya O.A."/>
            <person name="Kovaleva O.L."/>
            <person name="Novikov A."/>
            <person name="Bonch-Osmolovskaya E.A."/>
            <person name="Toshchakov S.V."/>
            <person name="Kublanov I.V."/>
        </authorList>
    </citation>
    <scope>NUCLEOTIDE SEQUENCE [LARGE SCALE GENOMIC DNA]</scope>
    <source>
        <strain evidence="7 8">2918</strain>
    </source>
</reference>
<accession>A0A7V8VF04</accession>
<dbReference type="Gene3D" id="3.40.30.10">
    <property type="entry name" value="Glutaredoxin"/>
    <property type="match status" value="1"/>
</dbReference>
<evidence type="ECO:0000256" key="2">
    <source>
        <dbReference type="ARBA" id="ARBA00022862"/>
    </source>
</evidence>
<keyword evidence="8" id="KW-1185">Reference proteome</keyword>
<evidence type="ECO:0000256" key="4">
    <source>
        <dbReference type="ARBA" id="ARBA00023157"/>
    </source>
</evidence>
<dbReference type="InterPro" id="IPR036249">
    <property type="entry name" value="Thioredoxin-like_sf"/>
</dbReference>
<dbReference type="CDD" id="cd03014">
    <property type="entry name" value="PRX_Atyp2cys"/>
    <property type="match status" value="1"/>
</dbReference>
<evidence type="ECO:0000313" key="7">
    <source>
        <dbReference type="EMBL" id="MBA2226815.1"/>
    </source>
</evidence>
<dbReference type="InterPro" id="IPR002065">
    <property type="entry name" value="TPX"/>
</dbReference>
<dbReference type="InterPro" id="IPR018219">
    <property type="entry name" value="Tpx_CS"/>
</dbReference>
<dbReference type="PROSITE" id="PS51352">
    <property type="entry name" value="THIOREDOXIN_2"/>
    <property type="match status" value="1"/>
</dbReference>
<protein>
    <submittedName>
        <fullName evidence="7">Thiol peroxidase</fullName>
        <ecNumber evidence="7">1.11.1.-</ecNumber>
    </submittedName>
</protein>
<sequence>MARSVTFKGNPVTLEGPELKAGDKAPDFTCLKGLEVVTLANTPAKARLFSVVPSLDTAVCSAQTKKFEEAIRDLGDAVACYTVSLDLPFAQGRFCSAEKITTMQTLSDVHNHSFGKNWGVLISSGLPLPLLARAVFVVDRNGTITYAEYVSEITNHPNYDAALEALKKAAA</sequence>
<keyword evidence="4" id="KW-1015">Disulfide bond</keyword>
<proteinExistence type="predicted"/>
<dbReference type="InterPro" id="IPR013766">
    <property type="entry name" value="Thioredoxin_domain"/>
</dbReference>
<gene>
    <name evidence="7" type="primary">tpx</name>
    <name evidence="7" type="ORF">H0921_11650</name>
</gene>
<dbReference type="PANTHER" id="PTHR43110:SF1">
    <property type="entry name" value="THIOL PEROXIDASE"/>
    <property type="match status" value="1"/>
</dbReference>
<dbReference type="RefSeq" id="WP_194538257.1">
    <property type="nucleotide sequence ID" value="NZ_JACEFB010000008.1"/>
</dbReference>
<evidence type="ECO:0000256" key="3">
    <source>
        <dbReference type="ARBA" id="ARBA00023002"/>
    </source>
</evidence>